<feature type="transmembrane region" description="Helical" evidence="1">
    <location>
        <begin position="114"/>
        <end position="136"/>
    </location>
</feature>
<gene>
    <name evidence="2" type="ORF">SAMN05445756_0548</name>
</gene>
<keyword evidence="1" id="KW-0812">Transmembrane</keyword>
<dbReference type="Proteomes" id="UP000198122">
    <property type="component" value="Unassembled WGS sequence"/>
</dbReference>
<sequence length="499" mass="52370">MTAITAAVEHAEGAQEGRSVLPNLLLLGWSLVAAVAGIMAMGNPSLWQVCLGAAASAIVTLPATQRGYTAYGPWTLVIAITYVACGIRPMYVLTGDSPGRSVDELFLLGQPPEFFLDNGLVYLLGIALFTAGYIFAGPEKEFKGSPLRILSKPVLGPSTPVVVLLCALIGLAALYMYVSAAGGVNLSDFSSKARSGGTEISQDYESHGVARSLTQFSVVAFWLHVAYSLRPGNKIRLLSTEVVAGVLLFILSCLFPIITNARSDIAYTVFVALAIASLLKRPPKLIALLLVTVVGIGVINFLTLSRGSSTSEVELSDVLAVSVIEESVIYNRNFADLYNASHIIANTPEVLPSANGSTITGWLAAPIPRALWPEKPLVNPGPIVGEYIYGNGRSGVPPGIVAEMWWNWQWPGIVVGTFVGGILVGLVSRLKNISSASTAWIALFGGGLLRFGAFALTSGIGGALFKSLEASVYMFLAVSLCAIAAGAFRSGVHHGAAGS</sequence>
<feature type="transmembrane region" description="Helical" evidence="1">
    <location>
        <begin position="237"/>
        <end position="258"/>
    </location>
</feature>
<dbReference type="EMBL" id="FYEZ01000001">
    <property type="protein sequence ID" value="SNC61763.1"/>
    <property type="molecule type" value="Genomic_DNA"/>
</dbReference>
<feature type="transmembrane region" description="Helical" evidence="1">
    <location>
        <begin position="71"/>
        <end position="94"/>
    </location>
</feature>
<dbReference type="NCBIfam" id="TIGR04370">
    <property type="entry name" value="glyco_rpt_poly"/>
    <property type="match status" value="1"/>
</dbReference>
<organism evidence="2 3">
    <name type="scientific">Kytococcus aerolatus</name>
    <dbReference type="NCBI Taxonomy" id="592308"/>
    <lineage>
        <taxon>Bacteria</taxon>
        <taxon>Bacillati</taxon>
        <taxon>Actinomycetota</taxon>
        <taxon>Actinomycetes</taxon>
        <taxon>Micrococcales</taxon>
        <taxon>Kytococcaceae</taxon>
        <taxon>Kytococcus</taxon>
    </lineage>
</organism>
<accession>A0A212T6S5</accession>
<feature type="transmembrane region" description="Helical" evidence="1">
    <location>
        <begin position="470"/>
        <end position="488"/>
    </location>
</feature>
<feature type="transmembrane region" description="Helical" evidence="1">
    <location>
        <begin position="157"/>
        <end position="178"/>
    </location>
</feature>
<keyword evidence="1" id="KW-0472">Membrane</keyword>
<evidence type="ECO:0000313" key="2">
    <source>
        <dbReference type="EMBL" id="SNC61763.1"/>
    </source>
</evidence>
<dbReference type="OrthoDB" id="8229713at2"/>
<evidence type="ECO:0000256" key="1">
    <source>
        <dbReference type="SAM" id="Phobius"/>
    </source>
</evidence>
<feature type="transmembrane region" description="Helical" evidence="1">
    <location>
        <begin position="46"/>
        <end position="64"/>
    </location>
</feature>
<name>A0A212T6S5_9MICO</name>
<feature type="transmembrane region" description="Helical" evidence="1">
    <location>
        <begin position="408"/>
        <end position="427"/>
    </location>
</feature>
<proteinExistence type="predicted"/>
<reference evidence="2 3" key="1">
    <citation type="submission" date="2017-06" db="EMBL/GenBank/DDBJ databases">
        <authorList>
            <person name="Kim H.J."/>
            <person name="Triplett B.A."/>
        </authorList>
    </citation>
    <scope>NUCLEOTIDE SEQUENCE [LARGE SCALE GENOMIC DNA]</scope>
    <source>
        <strain evidence="2 3">DSM 22179</strain>
    </source>
</reference>
<feature type="transmembrane region" description="Helical" evidence="1">
    <location>
        <begin position="439"/>
        <end position="464"/>
    </location>
</feature>
<protein>
    <submittedName>
        <fullName evidence="2">Oligosaccharide repeat unit polymerase</fullName>
    </submittedName>
</protein>
<feature type="transmembrane region" description="Helical" evidence="1">
    <location>
        <begin position="20"/>
        <end position="40"/>
    </location>
</feature>
<dbReference type="AlphaFoldDB" id="A0A212T6S5"/>
<evidence type="ECO:0000313" key="3">
    <source>
        <dbReference type="Proteomes" id="UP000198122"/>
    </source>
</evidence>
<feature type="transmembrane region" description="Helical" evidence="1">
    <location>
        <begin position="286"/>
        <end position="304"/>
    </location>
</feature>
<keyword evidence="1" id="KW-1133">Transmembrane helix</keyword>
<dbReference type="RefSeq" id="WP_088817540.1">
    <property type="nucleotide sequence ID" value="NZ_FYEZ01000001.1"/>
</dbReference>
<keyword evidence="3" id="KW-1185">Reference proteome</keyword>